<organism evidence="3 4">
    <name type="scientific">Morchella conica CCBAS932</name>
    <dbReference type="NCBI Taxonomy" id="1392247"/>
    <lineage>
        <taxon>Eukaryota</taxon>
        <taxon>Fungi</taxon>
        <taxon>Dikarya</taxon>
        <taxon>Ascomycota</taxon>
        <taxon>Pezizomycotina</taxon>
        <taxon>Pezizomycetes</taxon>
        <taxon>Pezizales</taxon>
        <taxon>Morchellaceae</taxon>
        <taxon>Morchella</taxon>
    </lineage>
</organism>
<dbReference type="AlphaFoldDB" id="A0A3N4KVK8"/>
<keyword evidence="4" id="KW-1185">Reference proteome</keyword>
<evidence type="ECO:0000256" key="2">
    <source>
        <dbReference type="SAM" id="SignalP"/>
    </source>
</evidence>
<feature type="region of interest" description="Disordered" evidence="1">
    <location>
        <begin position="30"/>
        <end position="51"/>
    </location>
</feature>
<dbReference type="InParanoid" id="A0A3N4KVK8"/>
<dbReference type="EMBL" id="ML119117">
    <property type="protein sequence ID" value="RPB14594.1"/>
    <property type="molecule type" value="Genomic_DNA"/>
</dbReference>
<evidence type="ECO:0000313" key="4">
    <source>
        <dbReference type="Proteomes" id="UP000277580"/>
    </source>
</evidence>
<protein>
    <submittedName>
        <fullName evidence="3">Uncharacterized protein</fullName>
    </submittedName>
</protein>
<proteinExistence type="predicted"/>
<name>A0A3N4KVK8_9PEZI</name>
<keyword evidence="2" id="KW-0732">Signal</keyword>
<sequence>MLYSTAYVTSLLLLLPTAVLSLPTDSDTLAARQSTEQSRGGGNTCPPRGNPQQLTLTFEDIPTYPDSDFYQLGNPNNVPYEYNGFQFQQNDQWYIMRCNNFQTNTALQNYYKSCGGSAQALWTAGTTSVLHIPAPQVFDVDSFFVTPITFANIDIKVKITGKTSTGSSKGPYEIKVKGDVRTQIKGLRAKGFEALREFQVQTLKMDGSTVGYVIDDAKIRKYECGGY</sequence>
<feature type="chain" id="PRO_5018069070" evidence="2">
    <location>
        <begin position="22"/>
        <end position="227"/>
    </location>
</feature>
<dbReference type="OrthoDB" id="10315167at2759"/>
<evidence type="ECO:0000313" key="3">
    <source>
        <dbReference type="EMBL" id="RPB14594.1"/>
    </source>
</evidence>
<dbReference type="Proteomes" id="UP000277580">
    <property type="component" value="Unassembled WGS sequence"/>
</dbReference>
<accession>A0A3N4KVK8</accession>
<evidence type="ECO:0000256" key="1">
    <source>
        <dbReference type="SAM" id="MobiDB-lite"/>
    </source>
</evidence>
<feature type="signal peptide" evidence="2">
    <location>
        <begin position="1"/>
        <end position="21"/>
    </location>
</feature>
<reference evidence="3 4" key="1">
    <citation type="journal article" date="2018" name="Nat. Ecol. Evol.">
        <title>Pezizomycetes genomes reveal the molecular basis of ectomycorrhizal truffle lifestyle.</title>
        <authorList>
            <person name="Murat C."/>
            <person name="Payen T."/>
            <person name="Noel B."/>
            <person name="Kuo A."/>
            <person name="Morin E."/>
            <person name="Chen J."/>
            <person name="Kohler A."/>
            <person name="Krizsan K."/>
            <person name="Balestrini R."/>
            <person name="Da Silva C."/>
            <person name="Montanini B."/>
            <person name="Hainaut M."/>
            <person name="Levati E."/>
            <person name="Barry K.W."/>
            <person name="Belfiori B."/>
            <person name="Cichocki N."/>
            <person name="Clum A."/>
            <person name="Dockter R.B."/>
            <person name="Fauchery L."/>
            <person name="Guy J."/>
            <person name="Iotti M."/>
            <person name="Le Tacon F."/>
            <person name="Lindquist E.A."/>
            <person name="Lipzen A."/>
            <person name="Malagnac F."/>
            <person name="Mello A."/>
            <person name="Molinier V."/>
            <person name="Miyauchi S."/>
            <person name="Poulain J."/>
            <person name="Riccioni C."/>
            <person name="Rubini A."/>
            <person name="Sitrit Y."/>
            <person name="Splivallo R."/>
            <person name="Traeger S."/>
            <person name="Wang M."/>
            <person name="Zifcakova L."/>
            <person name="Wipf D."/>
            <person name="Zambonelli A."/>
            <person name="Paolocci F."/>
            <person name="Nowrousian M."/>
            <person name="Ottonello S."/>
            <person name="Baldrian P."/>
            <person name="Spatafora J.W."/>
            <person name="Henrissat B."/>
            <person name="Nagy L.G."/>
            <person name="Aury J.M."/>
            <person name="Wincker P."/>
            <person name="Grigoriev I.V."/>
            <person name="Bonfante P."/>
            <person name="Martin F.M."/>
        </authorList>
    </citation>
    <scope>NUCLEOTIDE SEQUENCE [LARGE SCALE GENOMIC DNA]</scope>
    <source>
        <strain evidence="3 4">CCBAS932</strain>
    </source>
</reference>
<gene>
    <name evidence="3" type="ORF">P167DRAFT_604036</name>
</gene>